<evidence type="ECO:0008006" key="5">
    <source>
        <dbReference type="Google" id="ProtNLM"/>
    </source>
</evidence>
<evidence type="ECO:0000313" key="3">
    <source>
        <dbReference type="EMBL" id="GHC06578.1"/>
    </source>
</evidence>
<evidence type="ECO:0000256" key="1">
    <source>
        <dbReference type="SAM" id="Coils"/>
    </source>
</evidence>
<keyword evidence="2" id="KW-0732">Signal</keyword>
<keyword evidence="4" id="KW-1185">Reference proteome</keyword>
<keyword evidence="1" id="KW-0175">Coiled coil</keyword>
<proteinExistence type="predicted"/>
<dbReference type="SUPFAM" id="SSF53474">
    <property type="entry name" value="alpha/beta-Hydrolases"/>
    <property type="match status" value="1"/>
</dbReference>
<accession>A0A8J3DDG2</accession>
<dbReference type="Proteomes" id="UP000642829">
    <property type="component" value="Unassembled WGS sequence"/>
</dbReference>
<name>A0A8J3DDG2_9BACT</name>
<feature type="chain" id="PRO_5035162170" description="Alpha/beta hydrolase" evidence="2">
    <location>
        <begin position="24"/>
        <end position="332"/>
    </location>
</feature>
<evidence type="ECO:0000313" key="4">
    <source>
        <dbReference type="Proteomes" id="UP000642829"/>
    </source>
</evidence>
<reference evidence="3" key="1">
    <citation type="journal article" date="2014" name="Int. J. Syst. Evol. Microbiol.">
        <title>Complete genome sequence of Corynebacterium casei LMG S-19264T (=DSM 44701T), isolated from a smear-ripened cheese.</title>
        <authorList>
            <consortium name="US DOE Joint Genome Institute (JGI-PGF)"/>
            <person name="Walter F."/>
            <person name="Albersmeier A."/>
            <person name="Kalinowski J."/>
            <person name="Ruckert C."/>
        </authorList>
    </citation>
    <scope>NUCLEOTIDE SEQUENCE</scope>
    <source>
        <strain evidence="3">KCTC 12870</strain>
    </source>
</reference>
<gene>
    <name evidence="3" type="ORF">GCM10007047_24470</name>
</gene>
<sequence>MKIHKFKAFMVSAFLSSMSVLCADVYKLVEPTKIAKYEDITFYLRMPNSWDVEADRKNMFNEPIPAVRGLIAVCTWQTRADDIRGNLEMKGRFSHIIKFAEENNLAVICWTNFKGYRHNEDTVDFEEERAERYEKDYDKRAREWEMGFKRICKKYSLPMHDTMLYGISGGGQMGHRLALRKPDYFFGVHMHVNSSYDALSDDANEVLWLVTTGTREYGYPAGQRFYRDGLKKGYHMIFRAEENLGHSSSPETEALTLKFFDYCLKFIPDPTDENWKKPEVDQFYFMRYPTYVGDYFNQEAFPVKQAEEYVTPEFMVALPTKEIAEAWGTVIE</sequence>
<dbReference type="InterPro" id="IPR029058">
    <property type="entry name" value="AB_hydrolase_fold"/>
</dbReference>
<dbReference type="EMBL" id="BMXG01000016">
    <property type="protein sequence ID" value="GHC06578.1"/>
    <property type="molecule type" value="Genomic_DNA"/>
</dbReference>
<comment type="caution">
    <text evidence="3">The sequence shown here is derived from an EMBL/GenBank/DDBJ whole genome shotgun (WGS) entry which is preliminary data.</text>
</comment>
<dbReference type="Gene3D" id="3.40.50.1820">
    <property type="entry name" value="alpha/beta hydrolase"/>
    <property type="match status" value="1"/>
</dbReference>
<organism evidence="3 4">
    <name type="scientific">Cerasicoccus arenae</name>
    <dbReference type="NCBI Taxonomy" id="424488"/>
    <lineage>
        <taxon>Bacteria</taxon>
        <taxon>Pseudomonadati</taxon>
        <taxon>Verrucomicrobiota</taxon>
        <taxon>Opitutia</taxon>
        <taxon>Puniceicoccales</taxon>
        <taxon>Cerasicoccaceae</taxon>
        <taxon>Cerasicoccus</taxon>
    </lineage>
</organism>
<evidence type="ECO:0000256" key="2">
    <source>
        <dbReference type="SAM" id="SignalP"/>
    </source>
</evidence>
<feature type="coiled-coil region" evidence="1">
    <location>
        <begin position="116"/>
        <end position="143"/>
    </location>
</feature>
<feature type="signal peptide" evidence="2">
    <location>
        <begin position="1"/>
        <end position="23"/>
    </location>
</feature>
<reference evidence="3" key="2">
    <citation type="submission" date="2020-09" db="EMBL/GenBank/DDBJ databases">
        <authorList>
            <person name="Sun Q."/>
            <person name="Kim S."/>
        </authorList>
    </citation>
    <scope>NUCLEOTIDE SEQUENCE</scope>
    <source>
        <strain evidence="3">KCTC 12870</strain>
    </source>
</reference>
<dbReference type="AlphaFoldDB" id="A0A8J3DDG2"/>
<protein>
    <recommendedName>
        <fullName evidence="5">Alpha/beta hydrolase</fullName>
    </recommendedName>
</protein>